<dbReference type="PANTHER" id="PTHR33606">
    <property type="entry name" value="PROTEIN YCII"/>
    <property type="match status" value="1"/>
</dbReference>
<feature type="domain" description="YCII-related" evidence="2">
    <location>
        <begin position="4"/>
        <end position="87"/>
    </location>
</feature>
<gene>
    <name evidence="3" type="ORF">FB388_2371</name>
</gene>
<evidence type="ECO:0000313" key="4">
    <source>
        <dbReference type="Proteomes" id="UP000319818"/>
    </source>
</evidence>
<name>A0A543GFX3_9PSEU</name>
<dbReference type="OrthoDB" id="8968203at2"/>
<evidence type="ECO:0000259" key="2">
    <source>
        <dbReference type="Pfam" id="PF03795"/>
    </source>
</evidence>
<comment type="similarity">
    <text evidence="1">Belongs to the YciI family.</text>
</comment>
<evidence type="ECO:0000256" key="1">
    <source>
        <dbReference type="ARBA" id="ARBA00007689"/>
    </source>
</evidence>
<accession>A0A543GFX3</accession>
<comment type="caution">
    <text evidence="3">The sequence shown here is derived from an EMBL/GenBank/DDBJ whole genome shotgun (WGS) entry which is preliminary data.</text>
</comment>
<dbReference type="Proteomes" id="UP000319818">
    <property type="component" value="Unassembled WGS sequence"/>
</dbReference>
<proteinExistence type="inferred from homology"/>
<evidence type="ECO:0000313" key="3">
    <source>
        <dbReference type="EMBL" id="TQM44980.1"/>
    </source>
</evidence>
<dbReference type="InterPro" id="IPR011008">
    <property type="entry name" value="Dimeric_a/b-barrel"/>
</dbReference>
<dbReference type="RefSeq" id="WP_142100238.1">
    <property type="nucleotide sequence ID" value="NZ_VFPH01000001.1"/>
</dbReference>
<dbReference type="PANTHER" id="PTHR33606:SF3">
    <property type="entry name" value="PROTEIN YCII"/>
    <property type="match status" value="1"/>
</dbReference>
<dbReference type="SUPFAM" id="SSF54909">
    <property type="entry name" value="Dimeric alpha+beta barrel"/>
    <property type="match status" value="1"/>
</dbReference>
<organism evidence="3 4">
    <name type="scientific">Pseudonocardia cypriaca</name>
    <dbReference type="NCBI Taxonomy" id="882449"/>
    <lineage>
        <taxon>Bacteria</taxon>
        <taxon>Bacillati</taxon>
        <taxon>Actinomycetota</taxon>
        <taxon>Actinomycetes</taxon>
        <taxon>Pseudonocardiales</taxon>
        <taxon>Pseudonocardiaceae</taxon>
        <taxon>Pseudonocardia</taxon>
    </lineage>
</organism>
<dbReference type="Gene3D" id="3.30.70.1060">
    <property type="entry name" value="Dimeric alpha+beta barrel"/>
    <property type="match status" value="1"/>
</dbReference>
<dbReference type="Pfam" id="PF03795">
    <property type="entry name" value="YCII"/>
    <property type="match status" value="1"/>
</dbReference>
<protein>
    <recommendedName>
        <fullName evidence="2">YCII-related domain-containing protein</fullName>
    </recommendedName>
</protein>
<dbReference type="EMBL" id="VFPH01000001">
    <property type="protein sequence ID" value="TQM44980.1"/>
    <property type="molecule type" value="Genomic_DNA"/>
</dbReference>
<keyword evidence="4" id="KW-1185">Reference proteome</keyword>
<reference evidence="3 4" key="1">
    <citation type="submission" date="2019-06" db="EMBL/GenBank/DDBJ databases">
        <title>Sequencing the genomes of 1000 actinobacteria strains.</title>
        <authorList>
            <person name="Klenk H.-P."/>
        </authorList>
    </citation>
    <scope>NUCLEOTIDE SEQUENCE [LARGE SCALE GENOMIC DNA]</scope>
    <source>
        <strain evidence="3 4">DSM 45511</strain>
    </source>
</reference>
<sequence length="98" mass="10703">MTIYAVTYRYSDDVATRDRVRPEHREYLRGLADRGVILLSGPFGPDEPAGALLIFRGEDEAEVAGLIEKDPFKITGVITSAEIAEWTPLIGPLVSGIS</sequence>
<dbReference type="InterPro" id="IPR005545">
    <property type="entry name" value="YCII"/>
</dbReference>
<dbReference type="InterPro" id="IPR051807">
    <property type="entry name" value="Sec-metab_biosynth-assoc"/>
</dbReference>
<dbReference type="AlphaFoldDB" id="A0A543GFX3"/>